<evidence type="ECO:0000313" key="2">
    <source>
        <dbReference type="EMBL" id="RAL40582.1"/>
    </source>
</evidence>
<comment type="caution">
    <text evidence="2">The sequence shown here is derived from an EMBL/GenBank/DDBJ whole genome shotgun (WGS) entry which is preliminary data.</text>
</comment>
<dbReference type="PANTHER" id="PTHR35275">
    <property type="entry name" value="ZCF37"/>
    <property type="match status" value="1"/>
</dbReference>
<reference evidence="2 3" key="1">
    <citation type="submission" date="2018-06" db="EMBL/GenBank/DDBJ databases">
        <title>The Genome of Cuscuta australis (Dodder) Provides Insight into the Evolution of Plant Parasitism.</title>
        <authorList>
            <person name="Liu H."/>
        </authorList>
    </citation>
    <scope>NUCLEOTIDE SEQUENCE [LARGE SCALE GENOMIC DNA]</scope>
    <source>
        <strain evidence="3">cv. Yunnan</strain>
        <tissue evidence="2">Vines</tissue>
    </source>
</reference>
<dbReference type="PANTHER" id="PTHR35275:SF1">
    <property type="entry name" value="OS07G0585900 PROTEIN"/>
    <property type="match status" value="1"/>
</dbReference>
<feature type="compositionally biased region" description="Basic residues" evidence="1">
    <location>
        <begin position="91"/>
        <end position="102"/>
    </location>
</feature>
<evidence type="ECO:0000313" key="3">
    <source>
        <dbReference type="Proteomes" id="UP000249390"/>
    </source>
</evidence>
<accession>A0A328D457</accession>
<feature type="compositionally biased region" description="Basic and acidic residues" evidence="1">
    <location>
        <begin position="103"/>
        <end position="119"/>
    </location>
</feature>
<feature type="region of interest" description="Disordered" evidence="1">
    <location>
        <begin position="91"/>
        <end position="142"/>
    </location>
</feature>
<dbReference type="InterPro" id="IPR045880">
    <property type="entry name" value="ZCF37"/>
</dbReference>
<dbReference type="EMBL" id="NQVE01000194">
    <property type="protein sequence ID" value="RAL40582.1"/>
    <property type="molecule type" value="Genomic_DNA"/>
</dbReference>
<gene>
    <name evidence="2" type="ORF">DM860_006652</name>
</gene>
<proteinExistence type="predicted"/>
<organism evidence="2 3">
    <name type="scientific">Cuscuta australis</name>
    <dbReference type="NCBI Taxonomy" id="267555"/>
    <lineage>
        <taxon>Eukaryota</taxon>
        <taxon>Viridiplantae</taxon>
        <taxon>Streptophyta</taxon>
        <taxon>Embryophyta</taxon>
        <taxon>Tracheophyta</taxon>
        <taxon>Spermatophyta</taxon>
        <taxon>Magnoliopsida</taxon>
        <taxon>eudicotyledons</taxon>
        <taxon>Gunneridae</taxon>
        <taxon>Pentapetalae</taxon>
        <taxon>asterids</taxon>
        <taxon>lamiids</taxon>
        <taxon>Solanales</taxon>
        <taxon>Convolvulaceae</taxon>
        <taxon>Cuscuteae</taxon>
        <taxon>Cuscuta</taxon>
        <taxon>Cuscuta subgen. Grammica</taxon>
        <taxon>Cuscuta sect. Cleistogrammica</taxon>
    </lineage>
</organism>
<name>A0A328D457_9ASTE</name>
<sequence>MLNLLGTCGRSHLDGDEYGLDDLSPCSSPKGSSKKAAFNNPYADRGLDKFSALLADIEAMKQKIYTQRGSDQISFVRFAFSNSNHVKPIVVKRKKAKSKKRKPENDRGAADKEGSEQRAIRSAGSEVQETGDDDGKKPPSKGFPWEMNQRCCLPVAVILALASLAVYGRAFAIMCASIGWYVIPINTESPAASSVSGSRKRMRKLSSKVLSV</sequence>
<evidence type="ECO:0000256" key="1">
    <source>
        <dbReference type="SAM" id="MobiDB-lite"/>
    </source>
</evidence>
<dbReference type="Proteomes" id="UP000249390">
    <property type="component" value="Unassembled WGS sequence"/>
</dbReference>
<evidence type="ECO:0008006" key="4">
    <source>
        <dbReference type="Google" id="ProtNLM"/>
    </source>
</evidence>
<keyword evidence="3" id="KW-1185">Reference proteome</keyword>
<dbReference type="AlphaFoldDB" id="A0A328D457"/>
<protein>
    <recommendedName>
        <fullName evidence="4">ZCF37</fullName>
    </recommendedName>
</protein>